<gene>
    <name evidence="2" type="ORF">PXEA_LOCUS27383</name>
</gene>
<feature type="compositionally biased region" description="Polar residues" evidence="1">
    <location>
        <begin position="1"/>
        <end position="20"/>
    </location>
</feature>
<feature type="region of interest" description="Disordered" evidence="1">
    <location>
        <begin position="1"/>
        <end position="99"/>
    </location>
</feature>
<feature type="compositionally biased region" description="Polar residues" evidence="1">
    <location>
        <begin position="74"/>
        <end position="84"/>
    </location>
</feature>
<sequence>MRSSNRPVSPFTDQPTSENFSLPGGGTVQQPLSLPGSVASETKRDHQSVSSPKFQKPPSPQLTDDRHIQVYKWPSSTDPSQNLHSPPELEEESRPTKSAHFASELTTHTRFARHALSIDALERVLEQSGDDSGCNDLRGNHCHADERLELTTTCAPSSTHLGNRRERKKAEGDSGVGHGTGDQSSDSQSDCGDLILVGGVETTAASVCHENGHLGDDHLLVSLRHHESKSASTTARPSRMVASSSSSLLLLDAAPLRAPELGYEAHRSSRNQITRIVTYQRPLLQPCHVDKSNDLFKPTNGTMDRLVPCACEPKDLAAASAPSTDQAGGGIRRRTSYNIMIIGGKAAAESQSTQSSMAQTESNRNAELRVRVKDLRSANARLNRSIMTITKPMSQDVLGSVLESGTV</sequence>
<comment type="caution">
    <text evidence="2">The sequence shown here is derived from an EMBL/GenBank/DDBJ whole genome shotgun (WGS) entry which is preliminary data.</text>
</comment>
<feature type="compositionally biased region" description="Low complexity" evidence="1">
    <location>
        <begin position="181"/>
        <end position="190"/>
    </location>
</feature>
<dbReference type="EMBL" id="CAAALY010246693">
    <property type="protein sequence ID" value="VEL33943.1"/>
    <property type="molecule type" value="Genomic_DNA"/>
</dbReference>
<evidence type="ECO:0000313" key="2">
    <source>
        <dbReference type="EMBL" id="VEL33943.1"/>
    </source>
</evidence>
<name>A0A3S5BQ11_9PLAT</name>
<feature type="region of interest" description="Disordered" evidence="1">
    <location>
        <begin position="155"/>
        <end position="190"/>
    </location>
</feature>
<proteinExistence type="predicted"/>
<evidence type="ECO:0000256" key="1">
    <source>
        <dbReference type="SAM" id="MobiDB-lite"/>
    </source>
</evidence>
<dbReference type="Proteomes" id="UP000784294">
    <property type="component" value="Unassembled WGS sequence"/>
</dbReference>
<reference evidence="2" key="1">
    <citation type="submission" date="2018-11" db="EMBL/GenBank/DDBJ databases">
        <authorList>
            <consortium name="Pathogen Informatics"/>
        </authorList>
    </citation>
    <scope>NUCLEOTIDE SEQUENCE</scope>
</reference>
<accession>A0A3S5BQ11</accession>
<keyword evidence="3" id="KW-1185">Reference proteome</keyword>
<organism evidence="2 3">
    <name type="scientific">Protopolystoma xenopodis</name>
    <dbReference type="NCBI Taxonomy" id="117903"/>
    <lineage>
        <taxon>Eukaryota</taxon>
        <taxon>Metazoa</taxon>
        <taxon>Spiralia</taxon>
        <taxon>Lophotrochozoa</taxon>
        <taxon>Platyhelminthes</taxon>
        <taxon>Monogenea</taxon>
        <taxon>Polyopisthocotylea</taxon>
        <taxon>Polystomatidea</taxon>
        <taxon>Polystomatidae</taxon>
        <taxon>Protopolystoma</taxon>
    </lineage>
</organism>
<protein>
    <submittedName>
        <fullName evidence="2">Uncharacterized protein</fullName>
    </submittedName>
</protein>
<evidence type="ECO:0000313" key="3">
    <source>
        <dbReference type="Proteomes" id="UP000784294"/>
    </source>
</evidence>
<dbReference type="AlphaFoldDB" id="A0A3S5BQ11"/>